<dbReference type="GO" id="GO:0004674">
    <property type="term" value="F:protein serine/threonine kinase activity"/>
    <property type="evidence" value="ECO:0007669"/>
    <property type="project" value="UniProtKB-KW"/>
</dbReference>
<dbReference type="SMART" id="SM00369">
    <property type="entry name" value="LRR_TYP"/>
    <property type="match status" value="10"/>
</dbReference>
<evidence type="ECO:0000256" key="10">
    <source>
        <dbReference type="ARBA" id="ARBA00022729"/>
    </source>
</evidence>
<evidence type="ECO:0000256" key="14">
    <source>
        <dbReference type="ARBA" id="ARBA00022840"/>
    </source>
</evidence>
<dbReference type="PANTHER" id="PTHR48056">
    <property type="entry name" value="LRR RECEPTOR-LIKE SERINE/THREONINE-PROTEIN KINASE-RELATED"/>
    <property type="match status" value="1"/>
</dbReference>
<evidence type="ECO:0000256" key="12">
    <source>
        <dbReference type="ARBA" id="ARBA00022741"/>
    </source>
</evidence>
<dbReference type="InterPro" id="IPR032675">
    <property type="entry name" value="LRR_dom_sf"/>
</dbReference>
<dbReference type="SUPFAM" id="SSF52047">
    <property type="entry name" value="RNI-like"/>
    <property type="match status" value="2"/>
</dbReference>
<keyword evidence="6" id="KW-0597">Phosphoprotein</keyword>
<dbReference type="AlphaFoldDB" id="A0ABC9B3M6"/>
<evidence type="ECO:0000256" key="9">
    <source>
        <dbReference type="ARBA" id="ARBA00022692"/>
    </source>
</evidence>
<evidence type="ECO:0000256" key="21">
    <source>
        <dbReference type="PROSITE-ProRule" id="PRU10141"/>
    </source>
</evidence>
<evidence type="ECO:0000256" key="20">
    <source>
        <dbReference type="ARBA" id="ARBA00048679"/>
    </source>
</evidence>
<dbReference type="FunFam" id="3.80.10.10:FF:000101">
    <property type="entry name" value="LRR receptor-like serine/threonine-protein kinase ERECTA"/>
    <property type="match status" value="1"/>
</dbReference>
<dbReference type="PRINTS" id="PR00019">
    <property type="entry name" value="LEURICHRPT"/>
</dbReference>
<keyword evidence="26" id="KW-1185">Reference proteome</keyword>
<evidence type="ECO:0000256" key="17">
    <source>
        <dbReference type="ARBA" id="ARBA00023170"/>
    </source>
</evidence>
<evidence type="ECO:0000256" key="11">
    <source>
        <dbReference type="ARBA" id="ARBA00022737"/>
    </source>
</evidence>
<evidence type="ECO:0000256" key="22">
    <source>
        <dbReference type="SAM" id="Phobius"/>
    </source>
</evidence>
<evidence type="ECO:0000256" key="15">
    <source>
        <dbReference type="ARBA" id="ARBA00022989"/>
    </source>
</evidence>
<dbReference type="SMART" id="SM00220">
    <property type="entry name" value="S_TKc"/>
    <property type="match status" value="1"/>
</dbReference>
<dbReference type="InterPro" id="IPR003591">
    <property type="entry name" value="Leu-rich_rpt_typical-subtyp"/>
</dbReference>
<dbReference type="Pfam" id="PF23598">
    <property type="entry name" value="LRR_14"/>
    <property type="match status" value="1"/>
</dbReference>
<protein>
    <recommendedName>
        <fullName evidence="3">non-specific serine/threonine protein kinase</fullName>
        <ecNumber evidence="3">2.7.11.1</ecNumber>
    </recommendedName>
</protein>
<dbReference type="Gene3D" id="3.30.200.20">
    <property type="entry name" value="Phosphorylase Kinase, domain 1"/>
    <property type="match status" value="1"/>
</dbReference>
<evidence type="ECO:0000256" key="19">
    <source>
        <dbReference type="ARBA" id="ARBA00047899"/>
    </source>
</evidence>
<dbReference type="Proteomes" id="UP001497457">
    <property type="component" value="Chromosome 24b"/>
</dbReference>
<keyword evidence="18" id="KW-0325">Glycoprotein</keyword>
<keyword evidence="12 21" id="KW-0547">Nucleotide-binding</keyword>
<dbReference type="SUPFAM" id="SSF56112">
    <property type="entry name" value="Protein kinase-like (PK-like)"/>
    <property type="match status" value="1"/>
</dbReference>
<keyword evidence="11" id="KW-0677">Repeat</keyword>
<dbReference type="InterPro" id="IPR017441">
    <property type="entry name" value="Protein_kinase_ATP_BS"/>
</dbReference>
<dbReference type="GO" id="GO:0005524">
    <property type="term" value="F:ATP binding"/>
    <property type="evidence" value="ECO:0007669"/>
    <property type="project" value="UniProtKB-UniRule"/>
</dbReference>
<dbReference type="Gene3D" id="3.80.10.10">
    <property type="entry name" value="Ribonuclease Inhibitor"/>
    <property type="match status" value="3"/>
</dbReference>
<dbReference type="InterPro" id="IPR001611">
    <property type="entry name" value="Leu-rich_rpt"/>
</dbReference>
<dbReference type="InterPro" id="IPR011009">
    <property type="entry name" value="Kinase-like_dom_sf"/>
</dbReference>
<gene>
    <name evidence="25" type="ORF">URODEC1_LOCUS60776</name>
</gene>
<keyword evidence="8" id="KW-0808">Transferase</keyword>
<dbReference type="EMBL" id="OZ075134">
    <property type="protein sequence ID" value="CAL4991710.1"/>
    <property type="molecule type" value="Genomic_DNA"/>
</dbReference>
<evidence type="ECO:0000256" key="3">
    <source>
        <dbReference type="ARBA" id="ARBA00012513"/>
    </source>
</evidence>
<evidence type="ECO:0000256" key="5">
    <source>
        <dbReference type="ARBA" id="ARBA00022527"/>
    </source>
</evidence>
<dbReference type="Pfam" id="PF08263">
    <property type="entry name" value="LRRNT_2"/>
    <property type="match status" value="1"/>
</dbReference>
<dbReference type="InterPro" id="IPR000719">
    <property type="entry name" value="Prot_kinase_dom"/>
</dbReference>
<dbReference type="Gene3D" id="1.10.510.10">
    <property type="entry name" value="Transferase(Phosphotransferase) domain 1"/>
    <property type="match status" value="1"/>
</dbReference>
<evidence type="ECO:0000256" key="2">
    <source>
        <dbReference type="ARBA" id="ARBA00008684"/>
    </source>
</evidence>
<dbReference type="InterPro" id="IPR050647">
    <property type="entry name" value="Plant_LRR-RLKs"/>
</dbReference>
<dbReference type="PROSITE" id="PS00108">
    <property type="entry name" value="PROTEIN_KINASE_ST"/>
    <property type="match status" value="1"/>
</dbReference>
<evidence type="ECO:0000256" key="4">
    <source>
        <dbReference type="ARBA" id="ARBA00022475"/>
    </source>
</evidence>
<dbReference type="FunFam" id="3.80.10.10:FF:000317">
    <property type="entry name" value="Inactive leucine-rich repeat receptor-like protein kinase"/>
    <property type="match status" value="1"/>
</dbReference>
<keyword evidence="5" id="KW-0723">Serine/threonine-protein kinase</keyword>
<evidence type="ECO:0000256" key="16">
    <source>
        <dbReference type="ARBA" id="ARBA00023136"/>
    </source>
</evidence>
<dbReference type="FunFam" id="3.80.10.10:FF:000470">
    <property type="entry name" value="LRR receptor-like serine/threonine-protein kinase RPK2"/>
    <property type="match status" value="1"/>
</dbReference>
<reference evidence="25" key="1">
    <citation type="submission" date="2024-10" db="EMBL/GenBank/DDBJ databases">
        <authorList>
            <person name="Ryan C."/>
        </authorList>
    </citation>
    <scope>NUCLEOTIDE SEQUENCE [LARGE SCALE GENOMIC DNA]</scope>
</reference>
<evidence type="ECO:0000256" key="18">
    <source>
        <dbReference type="ARBA" id="ARBA00023180"/>
    </source>
</evidence>
<keyword evidence="7" id="KW-0433">Leucine-rich repeat</keyword>
<keyword evidence="10 23" id="KW-0732">Signal</keyword>
<dbReference type="PROSITE" id="PS00107">
    <property type="entry name" value="PROTEIN_KINASE_ATP"/>
    <property type="match status" value="1"/>
</dbReference>
<organism evidence="25 26">
    <name type="scientific">Urochloa decumbens</name>
    <dbReference type="NCBI Taxonomy" id="240449"/>
    <lineage>
        <taxon>Eukaryota</taxon>
        <taxon>Viridiplantae</taxon>
        <taxon>Streptophyta</taxon>
        <taxon>Embryophyta</taxon>
        <taxon>Tracheophyta</taxon>
        <taxon>Spermatophyta</taxon>
        <taxon>Magnoliopsida</taxon>
        <taxon>Liliopsida</taxon>
        <taxon>Poales</taxon>
        <taxon>Poaceae</taxon>
        <taxon>PACMAD clade</taxon>
        <taxon>Panicoideae</taxon>
        <taxon>Panicodae</taxon>
        <taxon>Paniceae</taxon>
        <taxon>Melinidinae</taxon>
        <taxon>Urochloa</taxon>
    </lineage>
</organism>
<dbReference type="InterPro" id="IPR013210">
    <property type="entry name" value="LRR_N_plant-typ"/>
</dbReference>
<sequence length="1107" mass="121639">MVLPCKQIILLGILLLAAALPSFSMSHSNETDLTALLAFRAQVSDPLGILRLNWTAGTSFCFWIGITCSRHRQRVIALELPNIPLQGMINPYLGNLSFLSLLNLTNTELAGSIPADLGRLTRLRGLDLGHNRLSGTIPSAIGNLTRIQVLVLHYNRITGHLVQELQNLHDIRYISFVKNDLSGNIPENLFNNTPLLTHINFGNNSLSGTIPNCISSLSKLEYLALQVNQLSGLVPPSIFNKSRLQQLILYGNYELTGPIPDNISFSLPMLRLIDLHRNSFKGRLPSGLAACHYLNEINMGANLFSDVLPTWLAKLPQLTILSLGNNQIYGSIPSVLSNLTGLVVLELAFCNLTGEIPPALIELRKLSRLHLSHNQLTGPFPTFVGNLSELSLLVLKSNSLTGSVPTTVGNSRSLNFISIGWNFLHGGLDFVPTLSNCRKLHTLDISVSFFTGNLPDYMGNFSSQLSFFLAFGNELTGNVPATLSNLSALNMLDLSYNQLSNTIPESIMVLKNLRMLDFSMNNMSGPVPTQIATLSSIERLFLHDNKFSGILPNSFGNLTSLLYILLSYNQFSSVVPSSIFHLDNLVLLDLSHNSITGALSIPDDVSKLAQIDQIDLSFNHLFGNIPNSFGQLQMLTYLNLSNNILSGSIPDSFKKLSSIATLDLSVNHLSGNIPNYFVNFTYLVSLNLSFNNLHGKIPEGGVFENITVQSLMGNSGLCDASRLGFSPCPGNSYSAHLAHILKFVLPATVALCLLAICLYLLIRKKSSKRGEVMSSATMVDAVGHDIISYHDIMRATGNFSEENLVGSGSFGKVYKAQLGDNLVVAIKVLNMQLEQAVRSFDAECKVLRMARHRNLIQIINTCSNLDFRALVLEFMPNGSLQTHLHSEGIARLGFLQRLEIMLDVSMAMEYLHHEHYEVVLHCDLKPSNVLFDEAMVAHVADFGIAKLLLGDESSMISASMPGTIGYIAPEYGFMGKASRKSDVFSFGIMLLEVFTGKMPTNSMFAGELNLREWVHRAFPTRLADLVDKELIQQHDDEANRGSSQNNNPPSEASSSRLTDLLVPIFELGLLCSGDAPDERLTMKDVVVKLKRIRKDCAASAGREQRVQ</sequence>
<keyword evidence="14 21" id="KW-0067">ATP-binding</keyword>
<evidence type="ECO:0000256" key="6">
    <source>
        <dbReference type="ARBA" id="ARBA00022553"/>
    </source>
</evidence>
<comment type="similarity">
    <text evidence="2">Belongs to the protein kinase superfamily. Ser/Thr protein kinase family.</text>
</comment>
<feature type="signal peptide" evidence="23">
    <location>
        <begin position="1"/>
        <end position="19"/>
    </location>
</feature>
<dbReference type="Pfam" id="PF13855">
    <property type="entry name" value="LRR_8"/>
    <property type="match status" value="2"/>
</dbReference>
<dbReference type="InterPro" id="IPR055414">
    <property type="entry name" value="LRR_R13L4/SHOC2-like"/>
</dbReference>
<dbReference type="PANTHER" id="PTHR48056:SF73">
    <property type="entry name" value="LRR RECEPTOR-LIKE SERINE_THREONINE-PROTEIN KINASE EFR"/>
    <property type="match status" value="1"/>
</dbReference>
<feature type="domain" description="Protein kinase" evidence="24">
    <location>
        <begin position="799"/>
        <end position="1092"/>
    </location>
</feature>
<evidence type="ECO:0000313" key="26">
    <source>
        <dbReference type="Proteomes" id="UP001497457"/>
    </source>
</evidence>
<dbReference type="FunFam" id="1.10.510.10:FF:000358">
    <property type="entry name" value="Putative leucine-rich repeat receptor-like serine/threonine-protein kinase"/>
    <property type="match status" value="1"/>
</dbReference>
<keyword evidence="17" id="KW-0675">Receptor</keyword>
<dbReference type="Pfam" id="PF00560">
    <property type="entry name" value="LRR_1"/>
    <property type="match status" value="4"/>
</dbReference>
<dbReference type="InterPro" id="IPR008271">
    <property type="entry name" value="Ser/Thr_kinase_AS"/>
</dbReference>
<comment type="catalytic activity">
    <reaction evidence="20">
        <text>L-seryl-[protein] + ATP = O-phospho-L-seryl-[protein] + ADP + H(+)</text>
        <dbReference type="Rhea" id="RHEA:17989"/>
        <dbReference type="Rhea" id="RHEA-COMP:9863"/>
        <dbReference type="Rhea" id="RHEA-COMP:11604"/>
        <dbReference type="ChEBI" id="CHEBI:15378"/>
        <dbReference type="ChEBI" id="CHEBI:29999"/>
        <dbReference type="ChEBI" id="CHEBI:30616"/>
        <dbReference type="ChEBI" id="CHEBI:83421"/>
        <dbReference type="ChEBI" id="CHEBI:456216"/>
        <dbReference type="EC" id="2.7.11.1"/>
    </reaction>
</comment>
<dbReference type="PROSITE" id="PS50011">
    <property type="entry name" value="PROTEIN_KINASE_DOM"/>
    <property type="match status" value="1"/>
</dbReference>
<dbReference type="SMART" id="SM00365">
    <property type="entry name" value="LRR_SD22"/>
    <property type="match status" value="7"/>
</dbReference>
<feature type="binding site" evidence="21">
    <location>
        <position position="827"/>
    </location>
    <ligand>
        <name>ATP</name>
        <dbReference type="ChEBI" id="CHEBI:30616"/>
    </ligand>
</feature>
<comment type="subcellular location">
    <subcellularLocation>
        <location evidence="1">Cell membrane</location>
        <topology evidence="1">Single-pass type I membrane protein</topology>
    </subcellularLocation>
</comment>
<feature type="transmembrane region" description="Helical" evidence="22">
    <location>
        <begin position="743"/>
        <end position="762"/>
    </location>
</feature>
<keyword evidence="9 22" id="KW-0812">Transmembrane</keyword>
<dbReference type="FunFam" id="3.80.10.10:FF:000383">
    <property type="entry name" value="Leucine-rich repeat receptor protein kinase EMS1"/>
    <property type="match status" value="1"/>
</dbReference>
<keyword evidence="16 22" id="KW-0472">Membrane</keyword>
<accession>A0ABC9B3M6</accession>
<evidence type="ECO:0000259" key="24">
    <source>
        <dbReference type="PROSITE" id="PS50011"/>
    </source>
</evidence>
<dbReference type="EC" id="2.7.11.1" evidence="3"/>
<keyword evidence="15 22" id="KW-1133">Transmembrane helix</keyword>
<evidence type="ECO:0000256" key="13">
    <source>
        <dbReference type="ARBA" id="ARBA00022777"/>
    </source>
</evidence>
<keyword evidence="4" id="KW-1003">Cell membrane</keyword>
<evidence type="ECO:0000256" key="23">
    <source>
        <dbReference type="SAM" id="SignalP"/>
    </source>
</evidence>
<feature type="chain" id="PRO_5044841819" description="non-specific serine/threonine protein kinase" evidence="23">
    <location>
        <begin position="20"/>
        <end position="1107"/>
    </location>
</feature>
<proteinExistence type="inferred from homology"/>
<evidence type="ECO:0000313" key="25">
    <source>
        <dbReference type="EMBL" id="CAL4991710.1"/>
    </source>
</evidence>
<dbReference type="Pfam" id="PF00069">
    <property type="entry name" value="Pkinase"/>
    <property type="match status" value="1"/>
</dbReference>
<evidence type="ECO:0000256" key="1">
    <source>
        <dbReference type="ARBA" id="ARBA00004251"/>
    </source>
</evidence>
<keyword evidence="13" id="KW-0418">Kinase</keyword>
<dbReference type="FunFam" id="3.30.200.20:FF:000661">
    <property type="entry name" value="Serine-threonine protein kinase plant-type"/>
    <property type="match status" value="1"/>
</dbReference>
<comment type="catalytic activity">
    <reaction evidence="19">
        <text>L-threonyl-[protein] + ATP = O-phospho-L-threonyl-[protein] + ADP + H(+)</text>
        <dbReference type="Rhea" id="RHEA:46608"/>
        <dbReference type="Rhea" id="RHEA-COMP:11060"/>
        <dbReference type="Rhea" id="RHEA-COMP:11605"/>
        <dbReference type="ChEBI" id="CHEBI:15378"/>
        <dbReference type="ChEBI" id="CHEBI:30013"/>
        <dbReference type="ChEBI" id="CHEBI:30616"/>
        <dbReference type="ChEBI" id="CHEBI:61977"/>
        <dbReference type="ChEBI" id="CHEBI:456216"/>
        <dbReference type="EC" id="2.7.11.1"/>
    </reaction>
</comment>
<evidence type="ECO:0000256" key="8">
    <source>
        <dbReference type="ARBA" id="ARBA00022679"/>
    </source>
</evidence>
<dbReference type="GO" id="GO:0005886">
    <property type="term" value="C:plasma membrane"/>
    <property type="evidence" value="ECO:0007669"/>
    <property type="project" value="UniProtKB-SubCell"/>
</dbReference>
<name>A0ABC9B3M6_9POAL</name>
<dbReference type="GO" id="GO:0051606">
    <property type="term" value="P:detection of stimulus"/>
    <property type="evidence" value="ECO:0007669"/>
    <property type="project" value="UniProtKB-ARBA"/>
</dbReference>
<evidence type="ECO:0000256" key="7">
    <source>
        <dbReference type="ARBA" id="ARBA00022614"/>
    </source>
</evidence>